<gene>
    <name evidence="1" type="ORF">GE061_004970</name>
</gene>
<keyword evidence="2" id="KW-1185">Reference proteome</keyword>
<comment type="caution">
    <text evidence="1">The sequence shown here is derived from an EMBL/GenBank/DDBJ whole genome shotgun (WGS) entry which is preliminary data.</text>
</comment>
<protein>
    <submittedName>
        <fullName evidence="1">Uncharacterized protein</fullName>
    </submittedName>
</protein>
<accession>A0A8S9WV04</accession>
<sequence>MDRLEKERSAVGLAFSRIRKTFEDEFKNEDRSFDVLQPMFVQLDHCTMNSTNDLYHWKYRWKKVLQSCCQWCNRPVLFAGGPQFGGLQGEKRPSLLCSKCIQKTNCLRWATLGGS</sequence>
<reference evidence="1" key="1">
    <citation type="journal article" date="2021" name="Mol. Ecol. Resour.">
        <title>Apolygus lucorum genome provides insights into omnivorousness and mesophyll feeding.</title>
        <authorList>
            <person name="Liu Y."/>
            <person name="Liu H."/>
            <person name="Wang H."/>
            <person name="Huang T."/>
            <person name="Liu B."/>
            <person name="Yang B."/>
            <person name="Yin L."/>
            <person name="Li B."/>
            <person name="Zhang Y."/>
            <person name="Zhang S."/>
            <person name="Jiang F."/>
            <person name="Zhang X."/>
            <person name="Ren Y."/>
            <person name="Wang B."/>
            <person name="Wang S."/>
            <person name="Lu Y."/>
            <person name="Wu K."/>
            <person name="Fan W."/>
            <person name="Wang G."/>
        </authorList>
    </citation>
    <scope>NUCLEOTIDE SEQUENCE</scope>
    <source>
        <strain evidence="1">12Hb</strain>
    </source>
</reference>
<dbReference type="AlphaFoldDB" id="A0A8S9WV04"/>
<name>A0A8S9WV04_APOLU</name>
<dbReference type="EMBL" id="WIXP02000013">
    <property type="protein sequence ID" value="KAF6200527.1"/>
    <property type="molecule type" value="Genomic_DNA"/>
</dbReference>
<dbReference type="Proteomes" id="UP000466442">
    <property type="component" value="Unassembled WGS sequence"/>
</dbReference>
<evidence type="ECO:0000313" key="1">
    <source>
        <dbReference type="EMBL" id="KAF6200527.1"/>
    </source>
</evidence>
<organism evidence="1 2">
    <name type="scientific">Apolygus lucorum</name>
    <name type="common">Small green plant bug</name>
    <name type="synonym">Lygocoris lucorum</name>
    <dbReference type="NCBI Taxonomy" id="248454"/>
    <lineage>
        <taxon>Eukaryota</taxon>
        <taxon>Metazoa</taxon>
        <taxon>Ecdysozoa</taxon>
        <taxon>Arthropoda</taxon>
        <taxon>Hexapoda</taxon>
        <taxon>Insecta</taxon>
        <taxon>Pterygota</taxon>
        <taxon>Neoptera</taxon>
        <taxon>Paraneoptera</taxon>
        <taxon>Hemiptera</taxon>
        <taxon>Heteroptera</taxon>
        <taxon>Panheteroptera</taxon>
        <taxon>Cimicomorpha</taxon>
        <taxon>Miridae</taxon>
        <taxon>Mirini</taxon>
        <taxon>Apolygus</taxon>
    </lineage>
</organism>
<proteinExistence type="predicted"/>
<evidence type="ECO:0000313" key="2">
    <source>
        <dbReference type="Proteomes" id="UP000466442"/>
    </source>
</evidence>